<dbReference type="Proteomes" id="UP001500121">
    <property type="component" value="Unassembled WGS sequence"/>
</dbReference>
<evidence type="ECO:0000313" key="2">
    <source>
        <dbReference type="Proteomes" id="UP001500121"/>
    </source>
</evidence>
<name>A0ABP8Z4L3_9MICO</name>
<reference evidence="2" key="1">
    <citation type="journal article" date="2019" name="Int. J. Syst. Evol. Microbiol.">
        <title>The Global Catalogue of Microorganisms (GCM) 10K type strain sequencing project: providing services to taxonomists for standard genome sequencing and annotation.</title>
        <authorList>
            <consortium name="The Broad Institute Genomics Platform"/>
            <consortium name="The Broad Institute Genome Sequencing Center for Infectious Disease"/>
            <person name="Wu L."/>
            <person name="Ma J."/>
        </authorList>
    </citation>
    <scope>NUCLEOTIDE SEQUENCE [LARGE SCALE GENOMIC DNA]</scope>
    <source>
        <strain evidence="2">JCM 19015</strain>
    </source>
</reference>
<sequence length="332" mass="36863">MDDVPGHLLDGDPSVRWQALRDLADAPAEEVAAERARVVTEGWGARLLAEQGEDGRWDGGVYRPGWVDEARPFFDAWTATHFALETLRDLGADPAAPAVRRAIDLVRERVVWDKGDGRAYFDGETEPCVNGTALASAAYFGVGGDAIVETLLTSRQADGGWNCWAQGSETPSSFHSTICVVEGLLAWERAGGRSGEVRAARIAGEEYLLERRLLRRRSTGEVIDPRFAMPAFPTRWYYDVLRALEHFRVARPEGDERCAEAVELLRGKRLPNGLWNLEQTRMGPVLFEFDEEGEGFPSRWITLRALRVLRWWDAQTPSSSQDTSPASSSSSA</sequence>
<dbReference type="RefSeq" id="WP_345480717.1">
    <property type="nucleotide sequence ID" value="NZ_BAABLP010000003.1"/>
</dbReference>
<dbReference type="EMBL" id="BAABLP010000003">
    <property type="protein sequence ID" value="GAA4745934.1"/>
    <property type="molecule type" value="Genomic_DNA"/>
</dbReference>
<dbReference type="InterPro" id="IPR008930">
    <property type="entry name" value="Terpenoid_cyclase/PrenylTrfase"/>
</dbReference>
<comment type="caution">
    <text evidence="1">The sequence shown here is derived from an EMBL/GenBank/DDBJ whole genome shotgun (WGS) entry which is preliminary data.</text>
</comment>
<accession>A0ABP8Z4L3</accession>
<organism evidence="1 2">
    <name type="scientific">Amnibacterium soli</name>
    <dbReference type="NCBI Taxonomy" id="1282736"/>
    <lineage>
        <taxon>Bacteria</taxon>
        <taxon>Bacillati</taxon>
        <taxon>Actinomycetota</taxon>
        <taxon>Actinomycetes</taxon>
        <taxon>Micrococcales</taxon>
        <taxon>Microbacteriaceae</taxon>
        <taxon>Amnibacterium</taxon>
    </lineage>
</organism>
<gene>
    <name evidence="1" type="ORF">GCM10025783_17280</name>
</gene>
<dbReference type="SUPFAM" id="SSF48239">
    <property type="entry name" value="Terpenoid cyclases/Protein prenyltransferases"/>
    <property type="match status" value="1"/>
</dbReference>
<evidence type="ECO:0008006" key="3">
    <source>
        <dbReference type="Google" id="ProtNLM"/>
    </source>
</evidence>
<proteinExistence type="predicted"/>
<evidence type="ECO:0000313" key="1">
    <source>
        <dbReference type="EMBL" id="GAA4745934.1"/>
    </source>
</evidence>
<keyword evidence="2" id="KW-1185">Reference proteome</keyword>
<protein>
    <recommendedName>
        <fullName evidence="3">Squalene cyclase C-terminal domain-containing protein</fullName>
    </recommendedName>
</protein>
<dbReference type="Gene3D" id="1.50.10.20">
    <property type="match status" value="1"/>
</dbReference>